<evidence type="ECO:0000256" key="2">
    <source>
        <dbReference type="SAM" id="Phobius"/>
    </source>
</evidence>
<name>A0AAE0NPM4_9PEZI</name>
<feature type="transmembrane region" description="Helical" evidence="2">
    <location>
        <begin position="274"/>
        <end position="294"/>
    </location>
</feature>
<keyword evidence="4" id="KW-1185">Reference proteome</keyword>
<dbReference type="PANTHER" id="PTHR37848">
    <property type="entry name" value="EXPRESSED PROTEIN"/>
    <property type="match status" value="1"/>
</dbReference>
<sequence>MGKPSDPLAPRPSDDAMSLHSQSGSHLGFAPGFVDDDAPELQVDDLPPLYEDSVDVGSSSSAPLLPHTTPLGMISTHKEDANTGAKFYLDSRLDTNPKFLEEHIRWWAETPPRAYVKLLGTHTQTVDNNGKKEKKTVTDFEVLVELTPYLFSDPTYLSSWRELRTVENSEKARRGTVLRKRAPGAKQNIELGLADKPTLPEWCHRFCASAAGLKCLTLQRRVVGFDEEKVRQKLEALVRGTNYRGHLAISFPLKDARIDVYNDCKTNAWRLTAWIWWLCILTLMFIFTWPYLYFRTKRFEVIYADWHYSRIAANGRREFVSIDEDRWYNMWGRAISNAVLEQRQCTLNQQDLINSQGAAVPVASGNTIVDGALSFVRAGVTAMNEVNRHLGWGHDS</sequence>
<reference evidence="3" key="1">
    <citation type="journal article" date="2023" name="Mol. Phylogenet. Evol.">
        <title>Genome-scale phylogeny and comparative genomics of the fungal order Sordariales.</title>
        <authorList>
            <person name="Hensen N."/>
            <person name="Bonometti L."/>
            <person name="Westerberg I."/>
            <person name="Brannstrom I.O."/>
            <person name="Guillou S."/>
            <person name="Cros-Aarteil S."/>
            <person name="Calhoun S."/>
            <person name="Haridas S."/>
            <person name="Kuo A."/>
            <person name="Mondo S."/>
            <person name="Pangilinan J."/>
            <person name="Riley R."/>
            <person name="LaButti K."/>
            <person name="Andreopoulos B."/>
            <person name="Lipzen A."/>
            <person name="Chen C."/>
            <person name="Yan M."/>
            <person name="Daum C."/>
            <person name="Ng V."/>
            <person name="Clum A."/>
            <person name="Steindorff A."/>
            <person name="Ohm R.A."/>
            <person name="Martin F."/>
            <person name="Silar P."/>
            <person name="Natvig D.O."/>
            <person name="Lalanne C."/>
            <person name="Gautier V."/>
            <person name="Ament-Velasquez S.L."/>
            <person name="Kruys A."/>
            <person name="Hutchinson M.I."/>
            <person name="Powell A.J."/>
            <person name="Barry K."/>
            <person name="Miller A.N."/>
            <person name="Grigoriev I.V."/>
            <person name="Debuchy R."/>
            <person name="Gladieux P."/>
            <person name="Hiltunen Thoren M."/>
            <person name="Johannesson H."/>
        </authorList>
    </citation>
    <scope>NUCLEOTIDE SEQUENCE</scope>
    <source>
        <strain evidence="3">CBS 232.78</strain>
    </source>
</reference>
<organism evidence="3 4">
    <name type="scientific">Podospora didyma</name>
    <dbReference type="NCBI Taxonomy" id="330526"/>
    <lineage>
        <taxon>Eukaryota</taxon>
        <taxon>Fungi</taxon>
        <taxon>Dikarya</taxon>
        <taxon>Ascomycota</taxon>
        <taxon>Pezizomycotina</taxon>
        <taxon>Sordariomycetes</taxon>
        <taxon>Sordariomycetidae</taxon>
        <taxon>Sordariales</taxon>
        <taxon>Podosporaceae</taxon>
        <taxon>Podospora</taxon>
    </lineage>
</organism>
<protein>
    <submittedName>
        <fullName evidence="3">Uncharacterized protein</fullName>
    </submittedName>
</protein>
<keyword evidence="2" id="KW-0812">Transmembrane</keyword>
<comment type="caution">
    <text evidence="3">The sequence shown here is derived from an EMBL/GenBank/DDBJ whole genome shotgun (WGS) entry which is preliminary data.</text>
</comment>
<feature type="region of interest" description="Disordered" evidence="1">
    <location>
        <begin position="1"/>
        <end position="64"/>
    </location>
</feature>
<reference evidence="3" key="2">
    <citation type="submission" date="2023-06" db="EMBL/GenBank/DDBJ databases">
        <authorList>
            <consortium name="Lawrence Berkeley National Laboratory"/>
            <person name="Haridas S."/>
            <person name="Hensen N."/>
            <person name="Bonometti L."/>
            <person name="Westerberg I."/>
            <person name="Brannstrom I.O."/>
            <person name="Guillou S."/>
            <person name="Cros-Aarteil S."/>
            <person name="Calhoun S."/>
            <person name="Kuo A."/>
            <person name="Mondo S."/>
            <person name="Pangilinan J."/>
            <person name="Riley R."/>
            <person name="LaButti K."/>
            <person name="Andreopoulos B."/>
            <person name="Lipzen A."/>
            <person name="Chen C."/>
            <person name="Yanf M."/>
            <person name="Daum C."/>
            <person name="Ng V."/>
            <person name="Clum A."/>
            <person name="Steindorff A."/>
            <person name="Ohm R."/>
            <person name="Martin F."/>
            <person name="Silar P."/>
            <person name="Natvig D."/>
            <person name="Lalanne C."/>
            <person name="Gautier V."/>
            <person name="Ament-velasquez S.L."/>
            <person name="Kruys A."/>
            <person name="Hutchinson M.I."/>
            <person name="Powell A.J."/>
            <person name="Barry K."/>
            <person name="Miller A.N."/>
            <person name="Grigoriev I.V."/>
            <person name="Debuchy R."/>
            <person name="Gladieux P."/>
            <person name="Thoren M.H."/>
            <person name="Johannesson H."/>
        </authorList>
    </citation>
    <scope>NUCLEOTIDE SEQUENCE</scope>
    <source>
        <strain evidence="3">CBS 232.78</strain>
    </source>
</reference>
<evidence type="ECO:0000256" key="1">
    <source>
        <dbReference type="SAM" id="MobiDB-lite"/>
    </source>
</evidence>
<dbReference type="EMBL" id="JAULSW010000004">
    <property type="protein sequence ID" value="KAK3385384.1"/>
    <property type="molecule type" value="Genomic_DNA"/>
</dbReference>
<keyword evidence="2" id="KW-0472">Membrane</keyword>
<gene>
    <name evidence="3" type="ORF">B0H63DRAFT_182142</name>
</gene>
<accession>A0AAE0NPM4</accession>
<dbReference type="AlphaFoldDB" id="A0AAE0NPM4"/>
<proteinExistence type="predicted"/>
<dbReference type="Proteomes" id="UP001285441">
    <property type="component" value="Unassembled WGS sequence"/>
</dbReference>
<evidence type="ECO:0000313" key="4">
    <source>
        <dbReference type="Proteomes" id="UP001285441"/>
    </source>
</evidence>
<evidence type="ECO:0000313" key="3">
    <source>
        <dbReference type="EMBL" id="KAK3385384.1"/>
    </source>
</evidence>
<dbReference type="PANTHER" id="PTHR37848:SF1">
    <property type="entry name" value="SUN DOMAIN-CONTAINING PROTEIN"/>
    <property type="match status" value="1"/>
</dbReference>
<keyword evidence="2" id="KW-1133">Transmembrane helix</keyword>
<feature type="compositionally biased region" description="Acidic residues" evidence="1">
    <location>
        <begin position="34"/>
        <end position="43"/>
    </location>
</feature>